<organism evidence="1 2">
    <name type="scientific">Elysia crispata</name>
    <name type="common">lettuce slug</name>
    <dbReference type="NCBI Taxonomy" id="231223"/>
    <lineage>
        <taxon>Eukaryota</taxon>
        <taxon>Metazoa</taxon>
        <taxon>Spiralia</taxon>
        <taxon>Lophotrochozoa</taxon>
        <taxon>Mollusca</taxon>
        <taxon>Gastropoda</taxon>
        <taxon>Heterobranchia</taxon>
        <taxon>Euthyneura</taxon>
        <taxon>Panpulmonata</taxon>
        <taxon>Sacoglossa</taxon>
        <taxon>Placobranchoidea</taxon>
        <taxon>Plakobranchidae</taxon>
        <taxon>Elysia</taxon>
    </lineage>
</organism>
<evidence type="ECO:0000313" key="1">
    <source>
        <dbReference type="EMBL" id="KAK3797901.1"/>
    </source>
</evidence>
<protein>
    <submittedName>
        <fullName evidence="1">Uncharacterized protein</fullName>
    </submittedName>
</protein>
<accession>A0AAE1B2W8</accession>
<gene>
    <name evidence="1" type="ORF">RRG08_007999</name>
</gene>
<dbReference type="AlphaFoldDB" id="A0AAE1B2W8"/>
<sequence>MRKAYVGTKRQIRHSTSNVLSKAEAHLGKFPFLTGQAVSFSEKASTFMCGSLLRAISSKIHSAGAVITLQNGH</sequence>
<proteinExistence type="predicted"/>
<reference evidence="1" key="1">
    <citation type="journal article" date="2023" name="G3 (Bethesda)">
        <title>A reference genome for the long-term kleptoplast-retaining sea slug Elysia crispata morphotype clarki.</title>
        <authorList>
            <person name="Eastman K.E."/>
            <person name="Pendleton A.L."/>
            <person name="Shaikh M.A."/>
            <person name="Suttiyut T."/>
            <person name="Ogas R."/>
            <person name="Tomko P."/>
            <person name="Gavelis G."/>
            <person name="Widhalm J.R."/>
            <person name="Wisecaver J.H."/>
        </authorList>
    </citation>
    <scope>NUCLEOTIDE SEQUENCE</scope>
    <source>
        <strain evidence="1">ECLA1</strain>
    </source>
</reference>
<dbReference type="EMBL" id="JAWDGP010000739">
    <property type="protein sequence ID" value="KAK3797901.1"/>
    <property type="molecule type" value="Genomic_DNA"/>
</dbReference>
<name>A0AAE1B2W8_9GAST</name>
<comment type="caution">
    <text evidence="1">The sequence shown here is derived from an EMBL/GenBank/DDBJ whole genome shotgun (WGS) entry which is preliminary data.</text>
</comment>
<evidence type="ECO:0000313" key="2">
    <source>
        <dbReference type="Proteomes" id="UP001283361"/>
    </source>
</evidence>
<keyword evidence="2" id="KW-1185">Reference proteome</keyword>
<dbReference type="Proteomes" id="UP001283361">
    <property type="component" value="Unassembled WGS sequence"/>
</dbReference>